<dbReference type="InterPro" id="IPR050109">
    <property type="entry name" value="HTH-type_TetR-like_transc_reg"/>
</dbReference>
<evidence type="ECO:0000259" key="4">
    <source>
        <dbReference type="PROSITE" id="PS50977"/>
    </source>
</evidence>
<reference evidence="5" key="1">
    <citation type="submission" date="2022-07" db="EMBL/GenBank/DDBJ databases">
        <title>Complete genome sequence of Salinispirillum sp. LH10-3-1 capable of multiple carbohydrate inversion isolated from a soda lake.</title>
        <authorList>
            <person name="Liu J."/>
            <person name="Zhai Y."/>
            <person name="Zhang H."/>
            <person name="Yang H."/>
            <person name="Qu J."/>
            <person name="Li J."/>
        </authorList>
    </citation>
    <scope>NUCLEOTIDE SEQUENCE</scope>
    <source>
        <strain evidence="5">LH 10-3-1</strain>
    </source>
</reference>
<dbReference type="RefSeq" id="WP_304996597.1">
    <property type="nucleotide sequence ID" value="NZ_CP101717.1"/>
</dbReference>
<evidence type="ECO:0000256" key="1">
    <source>
        <dbReference type="ARBA" id="ARBA00023125"/>
    </source>
</evidence>
<dbReference type="AlphaFoldDB" id="A0AB38YIW9"/>
<feature type="region of interest" description="Disordered" evidence="3">
    <location>
        <begin position="1"/>
        <end position="29"/>
    </location>
</feature>
<dbReference type="PANTHER" id="PTHR30055">
    <property type="entry name" value="HTH-TYPE TRANSCRIPTIONAL REGULATOR RUTR"/>
    <property type="match status" value="1"/>
</dbReference>
<name>A0AB38YIW9_9GAMM</name>
<dbReference type="PRINTS" id="PR00455">
    <property type="entry name" value="HTHTETR"/>
</dbReference>
<dbReference type="InterPro" id="IPR001647">
    <property type="entry name" value="HTH_TetR"/>
</dbReference>
<organism evidence="5">
    <name type="scientific">Salinispirillum sp. LH 10-3-1</name>
    <dbReference type="NCBI Taxonomy" id="2952525"/>
    <lineage>
        <taxon>Bacteria</taxon>
        <taxon>Pseudomonadati</taxon>
        <taxon>Pseudomonadota</taxon>
        <taxon>Gammaproteobacteria</taxon>
        <taxon>Oceanospirillales</taxon>
        <taxon>Saccharospirillaceae</taxon>
        <taxon>Salinispirillum</taxon>
    </lineage>
</organism>
<protein>
    <submittedName>
        <fullName evidence="5">TetR/AcrR family transcriptional regulator</fullName>
    </submittedName>
</protein>
<dbReference type="InterPro" id="IPR009057">
    <property type="entry name" value="Homeodomain-like_sf"/>
</dbReference>
<evidence type="ECO:0000256" key="2">
    <source>
        <dbReference type="PROSITE-ProRule" id="PRU00335"/>
    </source>
</evidence>
<dbReference type="SUPFAM" id="SSF46689">
    <property type="entry name" value="Homeodomain-like"/>
    <property type="match status" value="1"/>
</dbReference>
<evidence type="ECO:0000313" key="5">
    <source>
        <dbReference type="EMBL" id="WLD59306.1"/>
    </source>
</evidence>
<dbReference type="Gene3D" id="1.10.357.10">
    <property type="entry name" value="Tetracycline Repressor, domain 2"/>
    <property type="match status" value="1"/>
</dbReference>
<dbReference type="InterPro" id="IPR036271">
    <property type="entry name" value="Tet_transcr_reg_TetR-rel_C_sf"/>
</dbReference>
<dbReference type="EMBL" id="CP101717">
    <property type="protein sequence ID" value="WLD59306.1"/>
    <property type="molecule type" value="Genomic_DNA"/>
</dbReference>
<evidence type="ECO:0000256" key="3">
    <source>
        <dbReference type="SAM" id="MobiDB-lite"/>
    </source>
</evidence>
<dbReference type="PANTHER" id="PTHR30055:SF226">
    <property type="entry name" value="HTH-TYPE TRANSCRIPTIONAL REGULATOR PKSA"/>
    <property type="match status" value="1"/>
</dbReference>
<sequence>MTSTKLSARASERPTKDPKVPRKPKTARGQRTRLRILAAAEECFGTLGYHQAGISDITRVAGVALGSFYSYFEGKEEAMRELIKEMGHNLRAHLAQSVEGATDRIDAETRGLRAFLEYVQSNPWMYRVLQEVQFVDEDIYREYYETFSEAYGNMLAEATQAGELRPGNNQIRNWALMGMSHFLGMRFGLWKDDVPMDEIVATMADLLRHGLANPDDRQHGS</sequence>
<feature type="DNA-binding region" description="H-T-H motif" evidence="2">
    <location>
        <begin position="53"/>
        <end position="72"/>
    </location>
</feature>
<proteinExistence type="predicted"/>
<keyword evidence="1 2" id="KW-0238">DNA-binding</keyword>
<dbReference type="PROSITE" id="PS50977">
    <property type="entry name" value="HTH_TETR_2"/>
    <property type="match status" value="1"/>
</dbReference>
<gene>
    <name evidence="5" type="ORF">NFC81_05870</name>
</gene>
<dbReference type="GO" id="GO:0000976">
    <property type="term" value="F:transcription cis-regulatory region binding"/>
    <property type="evidence" value="ECO:0007669"/>
    <property type="project" value="TreeGrafter"/>
</dbReference>
<dbReference type="SUPFAM" id="SSF48498">
    <property type="entry name" value="Tetracyclin repressor-like, C-terminal domain"/>
    <property type="match status" value="1"/>
</dbReference>
<accession>A0AB38YIW9</accession>
<dbReference type="Gene3D" id="1.10.10.60">
    <property type="entry name" value="Homeodomain-like"/>
    <property type="match status" value="1"/>
</dbReference>
<feature type="compositionally biased region" description="Basic and acidic residues" evidence="3">
    <location>
        <begin position="10"/>
        <end position="20"/>
    </location>
</feature>
<dbReference type="GO" id="GO:0003700">
    <property type="term" value="F:DNA-binding transcription factor activity"/>
    <property type="evidence" value="ECO:0007669"/>
    <property type="project" value="TreeGrafter"/>
</dbReference>
<dbReference type="Pfam" id="PF00440">
    <property type="entry name" value="TetR_N"/>
    <property type="match status" value="1"/>
</dbReference>
<feature type="domain" description="HTH tetR-type" evidence="4">
    <location>
        <begin position="30"/>
        <end position="90"/>
    </location>
</feature>